<dbReference type="PANTHER" id="PTHR30346">
    <property type="entry name" value="TRANSCRIPTIONAL DUAL REGULATOR HCAR-RELATED"/>
    <property type="match status" value="1"/>
</dbReference>
<dbReference type="Gene3D" id="1.10.10.10">
    <property type="entry name" value="Winged helix-like DNA-binding domain superfamily/Winged helix DNA-binding domain"/>
    <property type="match status" value="1"/>
</dbReference>
<dbReference type="InterPro" id="IPR000847">
    <property type="entry name" value="LysR_HTH_N"/>
</dbReference>
<keyword evidence="7" id="KW-1185">Reference proteome</keyword>
<dbReference type="PROSITE" id="PS50931">
    <property type="entry name" value="HTH_LYSR"/>
    <property type="match status" value="1"/>
</dbReference>
<evidence type="ECO:0000313" key="7">
    <source>
        <dbReference type="Proteomes" id="UP000509579"/>
    </source>
</evidence>
<dbReference type="InterPro" id="IPR036390">
    <property type="entry name" value="WH_DNA-bd_sf"/>
</dbReference>
<dbReference type="PRINTS" id="PR00039">
    <property type="entry name" value="HTHLYSR"/>
</dbReference>
<name>A0A6N1X2C3_9BURK</name>
<keyword evidence="2" id="KW-0805">Transcription regulation</keyword>
<sequence>MNLRQLQQFITLIETPNFHRAAEILHMAQPPLSVSIRRLEDELGGKLFTRTPGGVVPTPLAHTLLPDARAALFHAQQCKVKAQEALIGLGGLLRIGFIGTATYQLLPRLIPELRSQFPKVEMELVEMTSLEILEGLRARQLELGFLRFPVLDSLGLTMTPLERDDFVLAVPAHSALARAPGQRLALSDAAGENFILYPQQRVPSLRAMADLRCQMSGFTPHVAQEAMQVHTILSLVASGIGVALVAGVARQHAMPGVVCLELSDTPEQFCVGLAVAVASQQRLNLADRVLDHVLRHHQTPEMAARCRQA</sequence>
<dbReference type="Pfam" id="PF00126">
    <property type="entry name" value="HTH_1"/>
    <property type="match status" value="1"/>
</dbReference>
<dbReference type="EMBL" id="CP054840">
    <property type="protein sequence ID" value="QKV53018.1"/>
    <property type="molecule type" value="Genomic_DNA"/>
</dbReference>
<keyword evidence="3" id="KW-0238">DNA-binding</keyword>
<comment type="similarity">
    <text evidence="1">Belongs to the LysR transcriptional regulatory family.</text>
</comment>
<dbReference type="KEGG" id="aant:HUK68_09030"/>
<keyword evidence="4" id="KW-0804">Transcription</keyword>
<evidence type="ECO:0000313" key="6">
    <source>
        <dbReference type="EMBL" id="QKV53018.1"/>
    </source>
</evidence>
<dbReference type="Gene3D" id="3.40.190.10">
    <property type="entry name" value="Periplasmic binding protein-like II"/>
    <property type="match status" value="2"/>
</dbReference>
<protein>
    <submittedName>
        <fullName evidence="6">LysR family transcriptional regulator</fullName>
    </submittedName>
</protein>
<evidence type="ECO:0000256" key="2">
    <source>
        <dbReference type="ARBA" id="ARBA00023015"/>
    </source>
</evidence>
<evidence type="ECO:0000256" key="1">
    <source>
        <dbReference type="ARBA" id="ARBA00009437"/>
    </source>
</evidence>
<dbReference type="SUPFAM" id="SSF53850">
    <property type="entry name" value="Periplasmic binding protein-like II"/>
    <property type="match status" value="1"/>
</dbReference>
<dbReference type="InterPro" id="IPR036388">
    <property type="entry name" value="WH-like_DNA-bd_sf"/>
</dbReference>
<dbReference type="InterPro" id="IPR005119">
    <property type="entry name" value="LysR_subst-bd"/>
</dbReference>
<dbReference type="GO" id="GO:0003677">
    <property type="term" value="F:DNA binding"/>
    <property type="evidence" value="ECO:0007669"/>
    <property type="project" value="UniProtKB-KW"/>
</dbReference>
<evidence type="ECO:0000256" key="3">
    <source>
        <dbReference type="ARBA" id="ARBA00023125"/>
    </source>
</evidence>
<gene>
    <name evidence="6" type="ORF">HUK68_09030</name>
</gene>
<dbReference type="GO" id="GO:0003700">
    <property type="term" value="F:DNA-binding transcription factor activity"/>
    <property type="evidence" value="ECO:0007669"/>
    <property type="project" value="InterPro"/>
</dbReference>
<dbReference type="Pfam" id="PF03466">
    <property type="entry name" value="LysR_substrate"/>
    <property type="match status" value="1"/>
</dbReference>
<dbReference type="Proteomes" id="UP000509579">
    <property type="component" value="Chromosome"/>
</dbReference>
<evidence type="ECO:0000256" key="4">
    <source>
        <dbReference type="ARBA" id="ARBA00023163"/>
    </source>
</evidence>
<dbReference type="CDD" id="cd08414">
    <property type="entry name" value="PBP2_LTTR_aromatics_like"/>
    <property type="match status" value="1"/>
</dbReference>
<dbReference type="AlphaFoldDB" id="A0A6N1X2C3"/>
<feature type="domain" description="HTH lysR-type" evidence="5">
    <location>
        <begin position="1"/>
        <end position="58"/>
    </location>
</feature>
<accession>A0A6N1X2C3</accession>
<dbReference type="RefSeq" id="WP_175503895.1">
    <property type="nucleotide sequence ID" value="NZ_CAURQT010000029.1"/>
</dbReference>
<dbReference type="SUPFAM" id="SSF46785">
    <property type="entry name" value="Winged helix' DNA-binding domain"/>
    <property type="match status" value="1"/>
</dbReference>
<dbReference type="GO" id="GO:0032993">
    <property type="term" value="C:protein-DNA complex"/>
    <property type="evidence" value="ECO:0007669"/>
    <property type="project" value="TreeGrafter"/>
</dbReference>
<reference evidence="6 7" key="1">
    <citation type="submission" date="2020-06" db="EMBL/GenBank/DDBJ databases">
        <title>Acidovorax antarctica sp. nov., isolated from Corinth ice sheet soil, Antarctic Fields Peninsula.</title>
        <authorList>
            <person name="Xu Q."/>
            <person name="Peng F."/>
        </authorList>
    </citation>
    <scope>NUCLEOTIDE SEQUENCE [LARGE SCALE GENOMIC DNA]</scope>
    <source>
        <strain evidence="6 7">16-35-5</strain>
    </source>
</reference>
<evidence type="ECO:0000259" key="5">
    <source>
        <dbReference type="PROSITE" id="PS50931"/>
    </source>
</evidence>
<proteinExistence type="inferred from homology"/>
<dbReference type="PANTHER" id="PTHR30346:SF28">
    <property type="entry name" value="HTH-TYPE TRANSCRIPTIONAL REGULATOR CYNR"/>
    <property type="match status" value="1"/>
</dbReference>
<organism evidence="6 7">
    <name type="scientific">Comamonas antarctica</name>
    <dbReference type="NCBI Taxonomy" id="2743470"/>
    <lineage>
        <taxon>Bacteria</taxon>
        <taxon>Pseudomonadati</taxon>
        <taxon>Pseudomonadota</taxon>
        <taxon>Betaproteobacteria</taxon>
        <taxon>Burkholderiales</taxon>
        <taxon>Comamonadaceae</taxon>
        <taxon>Comamonas</taxon>
    </lineage>
</organism>